<accession>A0ACB8QKW7</accession>
<sequence>RYECPYCGKGFTRPSSLKIHVYSHTGERPYKCTFEGCDRTFSVQSNMRRHARTHT</sequence>
<dbReference type="EMBL" id="MU273545">
    <property type="protein sequence ID" value="KAI0032473.1"/>
    <property type="molecule type" value="Genomic_DNA"/>
</dbReference>
<protein>
    <submittedName>
        <fullName evidence="1">Uncharacterized protein</fullName>
    </submittedName>
</protein>
<proteinExistence type="predicted"/>
<reference evidence="1" key="1">
    <citation type="submission" date="2021-02" db="EMBL/GenBank/DDBJ databases">
        <authorList>
            <consortium name="DOE Joint Genome Institute"/>
            <person name="Ahrendt S."/>
            <person name="Looney B.P."/>
            <person name="Miyauchi S."/>
            <person name="Morin E."/>
            <person name="Drula E."/>
            <person name="Courty P.E."/>
            <person name="Chicoki N."/>
            <person name="Fauchery L."/>
            <person name="Kohler A."/>
            <person name="Kuo A."/>
            <person name="Labutti K."/>
            <person name="Pangilinan J."/>
            <person name="Lipzen A."/>
            <person name="Riley R."/>
            <person name="Andreopoulos W."/>
            <person name="He G."/>
            <person name="Johnson J."/>
            <person name="Barry K.W."/>
            <person name="Grigoriev I.V."/>
            <person name="Nagy L."/>
            <person name="Hibbett D."/>
            <person name="Henrissat B."/>
            <person name="Matheny P.B."/>
            <person name="Labbe J."/>
            <person name="Martin F."/>
        </authorList>
    </citation>
    <scope>NUCLEOTIDE SEQUENCE</scope>
    <source>
        <strain evidence="1">EC-137</strain>
    </source>
</reference>
<reference evidence="1" key="2">
    <citation type="journal article" date="2022" name="New Phytol.">
        <title>Evolutionary transition to the ectomycorrhizal habit in the genomes of a hyperdiverse lineage of mushroom-forming fungi.</title>
        <authorList>
            <person name="Looney B."/>
            <person name="Miyauchi S."/>
            <person name="Morin E."/>
            <person name="Drula E."/>
            <person name="Courty P.E."/>
            <person name="Kohler A."/>
            <person name="Kuo A."/>
            <person name="LaButti K."/>
            <person name="Pangilinan J."/>
            <person name="Lipzen A."/>
            <person name="Riley R."/>
            <person name="Andreopoulos W."/>
            <person name="He G."/>
            <person name="Johnson J."/>
            <person name="Nolan M."/>
            <person name="Tritt A."/>
            <person name="Barry K.W."/>
            <person name="Grigoriev I.V."/>
            <person name="Nagy L.G."/>
            <person name="Hibbett D."/>
            <person name="Henrissat B."/>
            <person name="Matheny P.B."/>
            <person name="Labbe J."/>
            <person name="Martin F.M."/>
        </authorList>
    </citation>
    <scope>NUCLEOTIDE SEQUENCE</scope>
    <source>
        <strain evidence="1">EC-137</strain>
    </source>
</reference>
<organism evidence="1 2">
    <name type="scientific">Vararia minispora EC-137</name>
    <dbReference type="NCBI Taxonomy" id="1314806"/>
    <lineage>
        <taxon>Eukaryota</taxon>
        <taxon>Fungi</taxon>
        <taxon>Dikarya</taxon>
        <taxon>Basidiomycota</taxon>
        <taxon>Agaricomycotina</taxon>
        <taxon>Agaricomycetes</taxon>
        <taxon>Russulales</taxon>
        <taxon>Lachnocladiaceae</taxon>
        <taxon>Vararia</taxon>
    </lineage>
</organism>
<comment type="caution">
    <text evidence="1">The sequence shown here is derived from an EMBL/GenBank/DDBJ whole genome shotgun (WGS) entry which is preliminary data.</text>
</comment>
<feature type="non-terminal residue" evidence="1">
    <location>
        <position position="1"/>
    </location>
</feature>
<feature type="non-terminal residue" evidence="1">
    <location>
        <position position="55"/>
    </location>
</feature>
<dbReference type="Proteomes" id="UP000814128">
    <property type="component" value="Unassembled WGS sequence"/>
</dbReference>
<name>A0ACB8QKW7_9AGAM</name>
<keyword evidence="2" id="KW-1185">Reference proteome</keyword>
<evidence type="ECO:0000313" key="2">
    <source>
        <dbReference type="Proteomes" id="UP000814128"/>
    </source>
</evidence>
<evidence type="ECO:0000313" key="1">
    <source>
        <dbReference type="EMBL" id="KAI0032473.1"/>
    </source>
</evidence>
<gene>
    <name evidence="1" type="ORF">K488DRAFT_15270</name>
</gene>